<dbReference type="PATRIC" id="fig|465820.4.peg.2853"/>
<feature type="transmembrane region" description="Helical" evidence="1">
    <location>
        <begin position="94"/>
        <end position="112"/>
    </location>
</feature>
<evidence type="ECO:0000313" key="2">
    <source>
        <dbReference type="EMBL" id="KTR54024.1"/>
    </source>
</evidence>
<dbReference type="EMBL" id="LDRC01000007">
    <property type="protein sequence ID" value="KTR54024.1"/>
    <property type="molecule type" value="Genomic_DNA"/>
</dbReference>
<dbReference type="AlphaFoldDB" id="A0A147DUV3"/>
<dbReference type="Proteomes" id="UP000072763">
    <property type="component" value="Unassembled WGS sequence"/>
</dbReference>
<gene>
    <name evidence="2" type="ORF">NS359_01225</name>
</gene>
<feature type="transmembrane region" description="Helical" evidence="1">
    <location>
        <begin position="186"/>
        <end position="208"/>
    </location>
</feature>
<keyword evidence="1" id="KW-0472">Membrane</keyword>
<dbReference type="STRING" id="465820.NS263_06825"/>
<accession>A0A147DUV3</accession>
<dbReference type="RefSeq" id="WP_058748668.1">
    <property type="nucleotide sequence ID" value="NZ_LDRC01000007.1"/>
</dbReference>
<feature type="transmembrane region" description="Helical" evidence="1">
    <location>
        <begin position="66"/>
        <end position="88"/>
    </location>
</feature>
<comment type="caution">
    <text evidence="2">The sequence shown here is derived from an EMBL/GenBank/DDBJ whole genome shotgun (WGS) entry which is preliminary data.</text>
</comment>
<reference evidence="2 3" key="1">
    <citation type="journal article" date="2016" name="Front. Microbiol.">
        <title>Genomic Resource of Rice Seed Associated Bacteria.</title>
        <authorList>
            <person name="Midha S."/>
            <person name="Bansal K."/>
            <person name="Sharma S."/>
            <person name="Kumar N."/>
            <person name="Patil P.P."/>
            <person name="Chaudhry V."/>
            <person name="Patil P.B."/>
        </authorList>
    </citation>
    <scope>NUCLEOTIDE SEQUENCE [LARGE SCALE GENOMIC DNA]</scope>
    <source>
        <strain evidence="2 3">NS359</strain>
    </source>
</reference>
<proteinExistence type="predicted"/>
<protein>
    <submittedName>
        <fullName evidence="2">Uncharacterized protein</fullName>
    </submittedName>
</protein>
<evidence type="ECO:0000256" key="1">
    <source>
        <dbReference type="SAM" id="Phobius"/>
    </source>
</evidence>
<name>A0A147DUV3_9MICO</name>
<dbReference type="OrthoDB" id="5116908at2"/>
<keyword evidence="1" id="KW-1133">Transmembrane helix</keyword>
<organism evidence="2 3">
    <name type="scientific">Curtobacterium oceanosedimentum</name>
    <dbReference type="NCBI Taxonomy" id="465820"/>
    <lineage>
        <taxon>Bacteria</taxon>
        <taxon>Bacillati</taxon>
        <taxon>Actinomycetota</taxon>
        <taxon>Actinomycetes</taxon>
        <taxon>Micrococcales</taxon>
        <taxon>Microbacteriaceae</taxon>
        <taxon>Curtobacterium</taxon>
    </lineage>
</organism>
<evidence type="ECO:0000313" key="3">
    <source>
        <dbReference type="Proteomes" id="UP000072763"/>
    </source>
</evidence>
<keyword evidence="1" id="KW-0812">Transmembrane</keyword>
<sequence length="444" mass="45269">MPDSTPSLRFRTPPGWPTPSTDWVDLYEGAEPAAGWTPADDLPPAPAGWVFWVPPRELRRSAARGATVAMVVGAAATLASFLVLGVLWAADGPAVLALAPLIAGVALWVVGVSRHDDAVAAAAGRIRDRSAARRAEALSGPGAAAHADPGQAAAIAAWSAEAWSVPSARPFVEGPPSRVVRRAQRVLLSVTAGGAAVLLVAGTSMSLLPLVPAVEDAAAAAFGSADPGFGGPDDAQVPEWSSDDGHTNVTWLAGDDEWEGTCDATPGDANCDAYEIDTDESCTAVVTVGFFAGEDDEEPSRVEERTVTLTADVPLVLVENYDEAVSDVGDVSCATDGGADTDRVSATQRAEDHVDADAPEGCDEAHCVAFAVTAPADCAAAAVQFRVDAPIGTVDAPHDLAVVTPLRAGKATDVFVGGTRDASDVVAGGVTCRATEDTGSTQSS</sequence>